<dbReference type="RefSeq" id="WP_343789391.1">
    <property type="nucleotide sequence ID" value="NZ_BAAAGA010000001.1"/>
</dbReference>
<evidence type="ECO:0000313" key="2">
    <source>
        <dbReference type="Proteomes" id="UP001501352"/>
    </source>
</evidence>
<dbReference type="Proteomes" id="UP001501352">
    <property type="component" value="Unassembled WGS sequence"/>
</dbReference>
<protein>
    <submittedName>
        <fullName evidence="1">Uncharacterized protein</fullName>
    </submittedName>
</protein>
<evidence type="ECO:0000313" key="1">
    <source>
        <dbReference type="EMBL" id="GAA0611791.1"/>
    </source>
</evidence>
<organism evidence="1 2">
    <name type="scientific">Brevundimonas kwangchunensis</name>
    <dbReference type="NCBI Taxonomy" id="322163"/>
    <lineage>
        <taxon>Bacteria</taxon>
        <taxon>Pseudomonadati</taxon>
        <taxon>Pseudomonadota</taxon>
        <taxon>Alphaproteobacteria</taxon>
        <taxon>Caulobacterales</taxon>
        <taxon>Caulobacteraceae</taxon>
        <taxon>Brevundimonas</taxon>
    </lineage>
</organism>
<reference evidence="1 2" key="1">
    <citation type="journal article" date="2019" name="Int. J. Syst. Evol. Microbiol.">
        <title>The Global Catalogue of Microorganisms (GCM) 10K type strain sequencing project: providing services to taxonomists for standard genome sequencing and annotation.</title>
        <authorList>
            <consortium name="The Broad Institute Genomics Platform"/>
            <consortium name="The Broad Institute Genome Sequencing Center for Infectious Disease"/>
            <person name="Wu L."/>
            <person name="Ma J."/>
        </authorList>
    </citation>
    <scope>NUCLEOTIDE SEQUENCE [LARGE SCALE GENOMIC DNA]</scope>
    <source>
        <strain evidence="1 2">JCM 12928</strain>
    </source>
</reference>
<sequence length="86" mass="9892">MTDFDPDSPNDAWQLRLSDVVWRFGLDLKALHQTNPWLDQPLLPQAINSLMTELWDAGFSQTEIRDAFAFAIADMPRYAAGEERRP</sequence>
<accession>A0ABN1GHT6</accession>
<comment type="caution">
    <text evidence="1">The sequence shown here is derived from an EMBL/GenBank/DDBJ whole genome shotgun (WGS) entry which is preliminary data.</text>
</comment>
<dbReference type="EMBL" id="BAAAGA010000001">
    <property type="protein sequence ID" value="GAA0611791.1"/>
    <property type="molecule type" value="Genomic_DNA"/>
</dbReference>
<proteinExistence type="predicted"/>
<keyword evidence="2" id="KW-1185">Reference proteome</keyword>
<gene>
    <name evidence="1" type="ORF">GCM10009422_03360</name>
</gene>
<name>A0ABN1GHT6_9CAUL</name>